<dbReference type="EMBL" id="CP096115">
    <property type="protein sequence ID" value="UUX91194.1"/>
    <property type="molecule type" value="Genomic_DNA"/>
</dbReference>
<gene>
    <name evidence="2" type="ORF">L6E24_07320</name>
</gene>
<name>A0A9E7PLJ4_9EURY</name>
<dbReference type="AlphaFoldDB" id="A0A9E7PLJ4"/>
<feature type="transmembrane region" description="Helical" evidence="1">
    <location>
        <begin position="7"/>
        <end position="27"/>
    </location>
</feature>
<keyword evidence="1" id="KW-0472">Membrane</keyword>
<protein>
    <submittedName>
        <fullName evidence="2">Uncharacterized protein</fullName>
    </submittedName>
</protein>
<reference evidence="2" key="1">
    <citation type="submission" date="2022-04" db="EMBL/GenBank/DDBJ databases">
        <title>Complete genome of Methanoplanus endosymbiosus DSM 3599.</title>
        <authorList>
            <person name="Chen S.-C."/>
            <person name="You Y.-T."/>
            <person name="Zhou Y.-Z."/>
            <person name="Lai M.-C."/>
        </authorList>
    </citation>
    <scope>NUCLEOTIDE SEQUENCE</scope>
    <source>
        <strain evidence="2">DSM 3599</strain>
    </source>
</reference>
<evidence type="ECO:0000313" key="3">
    <source>
        <dbReference type="Proteomes" id="UP001060368"/>
    </source>
</evidence>
<accession>A0A9E7PLJ4</accession>
<sequence length="57" mass="6220">MKYSTRDLIIFAGSTIAVLANIANIALGATGNGLYISLFVILMFIIVIMLTLKKCRK</sequence>
<proteinExistence type="predicted"/>
<keyword evidence="1" id="KW-1133">Transmembrane helix</keyword>
<evidence type="ECO:0000256" key="1">
    <source>
        <dbReference type="SAM" id="Phobius"/>
    </source>
</evidence>
<keyword evidence="1" id="KW-0812">Transmembrane</keyword>
<dbReference type="KEGG" id="mend:L6E24_07320"/>
<keyword evidence="3" id="KW-1185">Reference proteome</keyword>
<dbReference type="Proteomes" id="UP001060368">
    <property type="component" value="Chromosome"/>
</dbReference>
<dbReference type="RefSeq" id="WP_257741346.1">
    <property type="nucleotide sequence ID" value="NZ_CP096115.1"/>
</dbReference>
<evidence type="ECO:0000313" key="2">
    <source>
        <dbReference type="EMBL" id="UUX91194.1"/>
    </source>
</evidence>
<organism evidence="2 3">
    <name type="scientific">Methanoplanus endosymbiosus</name>
    <dbReference type="NCBI Taxonomy" id="33865"/>
    <lineage>
        <taxon>Archaea</taxon>
        <taxon>Methanobacteriati</taxon>
        <taxon>Methanobacteriota</taxon>
        <taxon>Stenosarchaea group</taxon>
        <taxon>Methanomicrobia</taxon>
        <taxon>Methanomicrobiales</taxon>
        <taxon>Methanomicrobiaceae</taxon>
        <taxon>Methanoplanus</taxon>
    </lineage>
</organism>
<dbReference type="GeneID" id="74307498"/>
<feature type="transmembrane region" description="Helical" evidence="1">
    <location>
        <begin position="33"/>
        <end position="52"/>
    </location>
</feature>